<dbReference type="SUPFAM" id="SSF52540">
    <property type="entry name" value="P-loop containing nucleoside triphosphate hydrolases"/>
    <property type="match status" value="1"/>
</dbReference>
<feature type="domain" description="ABC transporter" evidence="8">
    <location>
        <begin position="338"/>
        <end position="566"/>
    </location>
</feature>
<dbReference type="PROSITE" id="PS50929">
    <property type="entry name" value="ABC_TM1F"/>
    <property type="match status" value="1"/>
</dbReference>
<dbReference type="InterPro" id="IPR011527">
    <property type="entry name" value="ABC1_TM_dom"/>
</dbReference>
<dbReference type="SUPFAM" id="SSF90123">
    <property type="entry name" value="ABC transporter transmembrane region"/>
    <property type="match status" value="1"/>
</dbReference>
<dbReference type="GO" id="GO:0005524">
    <property type="term" value="F:ATP binding"/>
    <property type="evidence" value="ECO:0007669"/>
    <property type="project" value="UniProtKB-KW"/>
</dbReference>
<comment type="subcellular location">
    <subcellularLocation>
        <location evidence="1">Cell membrane</location>
        <topology evidence="1">Multi-pass membrane protein</topology>
    </subcellularLocation>
</comment>
<dbReference type="OrthoDB" id="9806127at2"/>
<evidence type="ECO:0000256" key="1">
    <source>
        <dbReference type="ARBA" id="ARBA00004651"/>
    </source>
</evidence>
<dbReference type="InterPro" id="IPR039421">
    <property type="entry name" value="Type_1_exporter"/>
</dbReference>
<dbReference type="PANTHER" id="PTHR43394">
    <property type="entry name" value="ATP-DEPENDENT PERMEASE MDL1, MITOCHONDRIAL"/>
    <property type="match status" value="1"/>
</dbReference>
<evidence type="ECO:0000259" key="9">
    <source>
        <dbReference type="PROSITE" id="PS50929"/>
    </source>
</evidence>
<dbReference type="EMBL" id="SODF01000002">
    <property type="protein sequence ID" value="TDW18487.1"/>
    <property type="molecule type" value="Genomic_DNA"/>
</dbReference>
<feature type="transmembrane region" description="Helical" evidence="7">
    <location>
        <begin position="62"/>
        <end position="85"/>
    </location>
</feature>
<dbReference type="SMART" id="SM00382">
    <property type="entry name" value="AAA"/>
    <property type="match status" value="1"/>
</dbReference>
<keyword evidence="11" id="KW-1185">Reference proteome</keyword>
<evidence type="ECO:0000256" key="4">
    <source>
        <dbReference type="ARBA" id="ARBA00022840"/>
    </source>
</evidence>
<keyword evidence="4 10" id="KW-0067">ATP-binding</keyword>
<protein>
    <submittedName>
        <fullName evidence="10">ATP-binding cassette subfamily B protein</fullName>
    </submittedName>
</protein>
<dbReference type="Gene3D" id="3.40.50.300">
    <property type="entry name" value="P-loop containing nucleotide triphosphate hydrolases"/>
    <property type="match status" value="1"/>
</dbReference>
<name>A0A4R7ZL09_9ACTN</name>
<dbReference type="InterPro" id="IPR003593">
    <property type="entry name" value="AAA+_ATPase"/>
</dbReference>
<evidence type="ECO:0000313" key="10">
    <source>
        <dbReference type="EMBL" id="TDW18487.1"/>
    </source>
</evidence>
<dbReference type="GO" id="GO:0015421">
    <property type="term" value="F:ABC-type oligopeptide transporter activity"/>
    <property type="evidence" value="ECO:0007669"/>
    <property type="project" value="TreeGrafter"/>
</dbReference>
<dbReference type="InterPro" id="IPR027417">
    <property type="entry name" value="P-loop_NTPase"/>
</dbReference>
<dbReference type="PROSITE" id="PS50893">
    <property type="entry name" value="ABC_TRANSPORTER_2"/>
    <property type="match status" value="1"/>
</dbReference>
<evidence type="ECO:0000256" key="5">
    <source>
        <dbReference type="ARBA" id="ARBA00022989"/>
    </source>
</evidence>
<evidence type="ECO:0000256" key="3">
    <source>
        <dbReference type="ARBA" id="ARBA00022741"/>
    </source>
</evidence>
<dbReference type="AlphaFoldDB" id="A0A4R7ZL09"/>
<dbReference type="Proteomes" id="UP000295447">
    <property type="component" value="Unassembled WGS sequence"/>
</dbReference>
<dbReference type="Gene3D" id="1.20.1560.10">
    <property type="entry name" value="ABC transporter type 1, transmembrane domain"/>
    <property type="match status" value="1"/>
</dbReference>
<dbReference type="InterPro" id="IPR003439">
    <property type="entry name" value="ABC_transporter-like_ATP-bd"/>
</dbReference>
<evidence type="ECO:0000313" key="11">
    <source>
        <dbReference type="Proteomes" id="UP000295447"/>
    </source>
</evidence>
<keyword evidence="6 7" id="KW-0472">Membrane</keyword>
<proteinExistence type="predicted"/>
<evidence type="ECO:0000256" key="6">
    <source>
        <dbReference type="ARBA" id="ARBA00023136"/>
    </source>
</evidence>
<dbReference type="GO" id="GO:0016887">
    <property type="term" value="F:ATP hydrolysis activity"/>
    <property type="evidence" value="ECO:0007669"/>
    <property type="project" value="InterPro"/>
</dbReference>
<gene>
    <name evidence="10" type="ORF">EV650_5075</name>
</gene>
<reference evidence="10 11" key="1">
    <citation type="submission" date="2019-03" db="EMBL/GenBank/DDBJ databases">
        <title>Genomic Encyclopedia of Type Strains, Phase III (KMG-III): the genomes of soil and plant-associated and newly described type strains.</title>
        <authorList>
            <person name="Whitman W."/>
        </authorList>
    </citation>
    <scope>NUCLEOTIDE SEQUENCE [LARGE SCALE GENOMIC DNA]</scope>
    <source>
        <strain evidence="10 11">VKM Ac-2570</strain>
    </source>
</reference>
<evidence type="ECO:0000256" key="2">
    <source>
        <dbReference type="ARBA" id="ARBA00022692"/>
    </source>
</evidence>
<keyword evidence="3" id="KW-0547">Nucleotide-binding</keyword>
<dbReference type="PROSITE" id="PS00211">
    <property type="entry name" value="ABC_TRANSPORTER_1"/>
    <property type="match status" value="1"/>
</dbReference>
<accession>A0A4R7ZL09</accession>
<feature type="transmembrane region" description="Helical" evidence="7">
    <location>
        <begin position="20"/>
        <end position="42"/>
    </location>
</feature>
<dbReference type="InterPro" id="IPR017871">
    <property type="entry name" value="ABC_transporter-like_CS"/>
</dbReference>
<dbReference type="GO" id="GO:0005886">
    <property type="term" value="C:plasma membrane"/>
    <property type="evidence" value="ECO:0007669"/>
    <property type="project" value="UniProtKB-SubCell"/>
</dbReference>
<dbReference type="RefSeq" id="WP_134121473.1">
    <property type="nucleotide sequence ID" value="NZ_SODF01000002.1"/>
</dbReference>
<dbReference type="Pfam" id="PF00664">
    <property type="entry name" value="ABC_membrane"/>
    <property type="match status" value="1"/>
</dbReference>
<sequence>MTIRQAFARFWPLTRGDRRWYVLVCVCVIAAAVCETVAILLFGHLTDHALEQGSLAAFWHPATAWLGVAILGAIIGYLGNSLAFWSGERFVRRLRAHVFGHVQELPPDFFQRHRRGDLVERLSGDVEAIEQLVVSSAIGVVSAVFRIVLFSAAAIWLCWDLALVTFALAPLLWLAAKIFTGPIRRFARSERVADGAITSVLEESLGTIELTQAYNRKPAEETRLDREAGAWMRASVSGARRSELYEQVVEVLETLCVLGVIGLGVWEISQGRMTLGALLSFAAFLGYLYPPLRSLGELNLTATAATAATERLAEILSAAPSVTDPEHPVELEHVRGRVEFDRVGFHYPGAGTPALTGFDLTVEPGEFVVLTGPSGVGKSTIAKLLLRFYDPTSGQVRLDGVPLSSFAVRRLRESITLLPQQTLVLRDTIRANVAYGRPDATDEEVVEAARSAAADEFITTLPEGYDTVLDPSMLSGGQLKRLTFARALLRDTPVLVLDEPTAGLDAASAHQIITPLRALARNRTTILITHDLSLAQYADRVVALSGTGSGSDAPRVGGRLLSAAREL</sequence>
<feature type="domain" description="ABC transmembrane type-1" evidence="9">
    <location>
        <begin position="22"/>
        <end position="304"/>
    </location>
</feature>
<dbReference type="Pfam" id="PF00005">
    <property type="entry name" value="ABC_tran"/>
    <property type="match status" value="1"/>
</dbReference>
<keyword evidence="2 7" id="KW-0812">Transmembrane</keyword>
<dbReference type="InterPro" id="IPR036640">
    <property type="entry name" value="ABC1_TM_sf"/>
</dbReference>
<comment type="caution">
    <text evidence="10">The sequence shown here is derived from an EMBL/GenBank/DDBJ whole genome shotgun (WGS) entry which is preliminary data.</text>
</comment>
<dbReference type="PANTHER" id="PTHR43394:SF1">
    <property type="entry name" value="ATP-BINDING CASSETTE SUB-FAMILY B MEMBER 10, MITOCHONDRIAL"/>
    <property type="match status" value="1"/>
</dbReference>
<evidence type="ECO:0000259" key="8">
    <source>
        <dbReference type="PROSITE" id="PS50893"/>
    </source>
</evidence>
<evidence type="ECO:0000256" key="7">
    <source>
        <dbReference type="SAM" id="Phobius"/>
    </source>
</evidence>
<organism evidence="10 11">
    <name type="scientific">Kribbella kalugense</name>
    <dbReference type="NCBI Taxonomy" id="2512221"/>
    <lineage>
        <taxon>Bacteria</taxon>
        <taxon>Bacillati</taxon>
        <taxon>Actinomycetota</taxon>
        <taxon>Actinomycetes</taxon>
        <taxon>Propionibacteriales</taxon>
        <taxon>Kribbellaceae</taxon>
        <taxon>Kribbella</taxon>
    </lineage>
</organism>
<keyword evidence="5 7" id="KW-1133">Transmembrane helix</keyword>